<name>A0A7J6CF48_9TELE</name>
<feature type="coiled-coil region" evidence="10">
    <location>
        <begin position="883"/>
        <end position="988"/>
    </location>
</feature>
<evidence type="ECO:0000256" key="3">
    <source>
        <dbReference type="ARBA" id="ARBA00022692"/>
    </source>
</evidence>
<evidence type="ECO:0000256" key="5">
    <source>
        <dbReference type="ARBA" id="ARBA00023034"/>
    </source>
</evidence>
<feature type="compositionally biased region" description="Polar residues" evidence="11">
    <location>
        <begin position="481"/>
        <end position="497"/>
    </location>
</feature>
<keyword evidence="7 12" id="KW-0472">Membrane</keyword>
<sequence length="1145" mass="128875">MVNVKKRKGRVVIDSDSEDSASDDNLDQELLSLAKRKRVDSDEQEEPVNKPAASTDSETSDSDDEWTVGGTKTKKKGKPSKGPEKKNTVKKRKGKTASSGSSNGDSSAESSAPEEGEVSDSDSNSSSSSSDSDSSSEDEVFRDGYGDDLMGDEEDRARLEQMTEKEREQELFNRIEKREVLKRRFEIKQKLKTAKKKEKEEKKKKQEEEQEKRKQSQVPDTQVVMSHNKERRIKRDEKLDKKSQAMEELKAEREKRKNRTAELLAKRQPLKTSEVYSDDEEEEEDDDDKSSVKSDRSSRSSSFDEEEEKEEAPPKSQPVSLPDELNRIRLSRHKLERWCHMPFFAKTVTGCFVRIGIGNSSSKPVYRVAEIIDVVETAKIYFPLSERSRAPSEDLRMSWFVDLAGKAEDFLNKVDQGAANALIKSTQKSSLSYNSPDTTDSIQYNSDSISSSSHETSAFISAAAGNIKKSKATVLAGTANVSSTTPLGSSSKASSNFVRPKKPEVNDDLLFDFLNSSDPPQSERKEVRRETVSKVLGPAGGSAETQMPPISVAGDLQMGPSVTATPSSTQGLSRNSSLSSLSNSSHSVKTEDGSRDQSQADVHESLNPGLDDPAESQPALEIPPIELQQQQQQQGQEQVISNLRLENQLLRNEVSSLNQEMASLIQRAKNMQEEVNVSRARAEKWNSDQSRVDRTVRELRAQVDDLTEALSAKDGQLAVLKVRLDEADQLLRARSSALEEAQNERVRILQDHSEGSSLQSQALQTLQERVRDSEAGVKREQESYRQMQSEFATRLTKVESERQQLAESLTSAERRATEEKQRAEELLQQVKSARSTAEYTKQELQDYKNKASRILQSKEKLISSLKEGSGLEVLEGAGAGVELEELRHEKELQREEIQKLQAQIQSLRTEIQDLETQALTETENWREQLAEVQEQHAQQIRAKQETEAELERSKQELQYIEEEHHRTKITLQGRVKDREDEIQKLRNQLTNKALSNSSQAELEGRLHQLTETLIQKQTMLEALGTEKNSLVFQLERLEQQLKSLQGGQNSSSHINMAAMEGPGARQRNTPILFNDADGPGTGVYGKVRKAASTIDRFSIRLGIFLRRYPMARVFVIIYMALLHLWVMIVLLTYTPEMHHNHPDGR</sequence>
<keyword evidence="15" id="KW-1185">Reference proteome</keyword>
<dbReference type="EMBL" id="JAAMOB010000013">
    <property type="protein sequence ID" value="KAF4105937.1"/>
    <property type="molecule type" value="Genomic_DNA"/>
</dbReference>
<comment type="function">
    <text evidence="8">Involved in maintaining Golgi structure. Stimulates the formation of Golgi stacks and ribbons. Involved in intra-Golgi retrograde transport.</text>
</comment>
<dbReference type="PANTHER" id="PTHR13815:SF7">
    <property type="entry name" value="GOLGIN SUBFAMILY A MEMBER 5"/>
    <property type="match status" value="1"/>
</dbReference>
<feature type="compositionally biased region" description="Low complexity" evidence="11">
    <location>
        <begin position="567"/>
        <end position="587"/>
    </location>
</feature>
<evidence type="ECO:0000256" key="11">
    <source>
        <dbReference type="SAM" id="MobiDB-lite"/>
    </source>
</evidence>
<feature type="domain" description="Plus3" evidence="13">
    <location>
        <begin position="319"/>
        <end position="443"/>
    </location>
</feature>
<feature type="region of interest" description="Disordered" evidence="11">
    <location>
        <begin position="1"/>
        <end position="324"/>
    </location>
</feature>
<reference evidence="14 15" key="1">
    <citation type="submission" date="2020-04" db="EMBL/GenBank/DDBJ databases">
        <title>Chromosome-level genome assembly of a cyprinid fish Onychostoma macrolepis by integration of Nanopore Sequencing, Bionano and Hi-C technology.</title>
        <authorList>
            <person name="Wang D."/>
        </authorList>
    </citation>
    <scope>NUCLEOTIDE SEQUENCE [LARGE SCALE GENOMIC DNA]</scope>
    <source>
        <strain evidence="14">SWU-2019</strain>
        <tissue evidence="14">Muscle</tissue>
    </source>
</reference>
<dbReference type="GO" id="GO:0000139">
    <property type="term" value="C:Golgi membrane"/>
    <property type="evidence" value="ECO:0007669"/>
    <property type="project" value="UniProtKB-SubCell"/>
</dbReference>
<evidence type="ECO:0000256" key="8">
    <source>
        <dbReference type="ARBA" id="ARBA00024833"/>
    </source>
</evidence>
<evidence type="ECO:0000256" key="12">
    <source>
        <dbReference type="SAM" id="Phobius"/>
    </source>
</evidence>
<feature type="compositionally biased region" description="Basic and acidic residues" evidence="11">
    <location>
        <begin position="233"/>
        <end position="255"/>
    </location>
</feature>
<dbReference type="Pfam" id="PF09787">
    <property type="entry name" value="Golgin_A5"/>
    <property type="match status" value="1"/>
</dbReference>
<evidence type="ECO:0000256" key="10">
    <source>
        <dbReference type="SAM" id="Coils"/>
    </source>
</evidence>
<dbReference type="SUPFAM" id="SSF159042">
    <property type="entry name" value="Plus3-like"/>
    <property type="match status" value="1"/>
</dbReference>
<feature type="region of interest" description="Disordered" evidence="11">
    <location>
        <begin position="481"/>
        <end position="501"/>
    </location>
</feature>
<comment type="subcellular location">
    <subcellularLocation>
        <location evidence="1">Golgi apparatus membrane</location>
        <topology evidence="1">Single-pass type IV membrane protein</topology>
    </subcellularLocation>
</comment>
<evidence type="ECO:0000313" key="15">
    <source>
        <dbReference type="Proteomes" id="UP000579812"/>
    </source>
</evidence>
<keyword evidence="4 12" id="KW-1133">Transmembrane helix</keyword>
<dbReference type="Proteomes" id="UP000579812">
    <property type="component" value="Unassembled WGS sequence"/>
</dbReference>
<keyword evidence="3 12" id="KW-0812">Transmembrane</keyword>
<dbReference type="GO" id="GO:0003677">
    <property type="term" value="F:DNA binding"/>
    <property type="evidence" value="ECO:0007669"/>
    <property type="project" value="InterPro"/>
</dbReference>
<evidence type="ECO:0000256" key="9">
    <source>
        <dbReference type="ARBA" id="ARBA00032404"/>
    </source>
</evidence>
<feature type="compositionally biased region" description="Low complexity" evidence="11">
    <location>
        <begin position="97"/>
        <end position="111"/>
    </location>
</feature>
<evidence type="ECO:0000256" key="4">
    <source>
        <dbReference type="ARBA" id="ARBA00022989"/>
    </source>
</evidence>
<dbReference type="GO" id="GO:0000301">
    <property type="term" value="P:retrograde transport, vesicle recycling within Golgi"/>
    <property type="evidence" value="ECO:0007669"/>
    <property type="project" value="TreeGrafter"/>
</dbReference>
<evidence type="ECO:0000256" key="2">
    <source>
        <dbReference type="ARBA" id="ARBA00020370"/>
    </source>
</evidence>
<proteinExistence type="predicted"/>
<dbReference type="InterPro" id="IPR004343">
    <property type="entry name" value="Plus-3_dom"/>
</dbReference>
<dbReference type="InterPro" id="IPR036128">
    <property type="entry name" value="Plus3-like_sf"/>
</dbReference>
<feature type="compositionally biased region" description="Acidic residues" evidence="11">
    <location>
        <begin position="15"/>
        <end position="27"/>
    </location>
</feature>
<keyword evidence="6 10" id="KW-0175">Coiled coil</keyword>
<evidence type="ECO:0000256" key="7">
    <source>
        <dbReference type="ARBA" id="ARBA00023136"/>
    </source>
</evidence>
<feature type="region of interest" description="Disordered" evidence="11">
    <location>
        <begin position="513"/>
        <end position="617"/>
    </location>
</feature>
<feature type="transmembrane region" description="Helical" evidence="12">
    <location>
        <begin position="1113"/>
        <end position="1133"/>
    </location>
</feature>
<protein>
    <recommendedName>
        <fullName evidence="2">Golgin subfamily A member 5</fullName>
    </recommendedName>
    <alternativeName>
        <fullName evidence="9">Golgin-84</fullName>
    </alternativeName>
</protein>
<evidence type="ECO:0000313" key="14">
    <source>
        <dbReference type="EMBL" id="KAF4105937.1"/>
    </source>
</evidence>
<organism evidence="14 15">
    <name type="scientific">Onychostoma macrolepis</name>
    <dbReference type="NCBI Taxonomy" id="369639"/>
    <lineage>
        <taxon>Eukaryota</taxon>
        <taxon>Metazoa</taxon>
        <taxon>Chordata</taxon>
        <taxon>Craniata</taxon>
        <taxon>Vertebrata</taxon>
        <taxon>Euteleostomi</taxon>
        <taxon>Actinopterygii</taxon>
        <taxon>Neopterygii</taxon>
        <taxon>Teleostei</taxon>
        <taxon>Ostariophysi</taxon>
        <taxon>Cypriniformes</taxon>
        <taxon>Cyprinidae</taxon>
        <taxon>Acrossocheilinae</taxon>
        <taxon>Onychostoma</taxon>
    </lineage>
</organism>
<dbReference type="SMART" id="SM00719">
    <property type="entry name" value="Plus3"/>
    <property type="match status" value="1"/>
</dbReference>
<dbReference type="PROSITE" id="PS51360">
    <property type="entry name" value="PLUS3"/>
    <property type="match status" value="1"/>
</dbReference>
<keyword evidence="5" id="KW-0333">Golgi apparatus</keyword>
<feature type="coiled-coil region" evidence="10">
    <location>
        <begin position="633"/>
        <end position="850"/>
    </location>
</feature>
<dbReference type="Pfam" id="PF03126">
    <property type="entry name" value="Plus-3"/>
    <property type="match status" value="1"/>
</dbReference>
<evidence type="ECO:0000256" key="1">
    <source>
        <dbReference type="ARBA" id="ARBA00004409"/>
    </source>
</evidence>
<comment type="caution">
    <text evidence="14">The sequence shown here is derived from an EMBL/GenBank/DDBJ whole genome shotgun (WGS) entry which is preliminary data.</text>
</comment>
<gene>
    <name evidence="14" type="ORF">G5714_013599</name>
</gene>
<evidence type="ECO:0000256" key="6">
    <source>
        <dbReference type="ARBA" id="ARBA00023054"/>
    </source>
</evidence>
<feature type="compositionally biased region" description="Basic and acidic residues" evidence="11">
    <location>
        <begin position="289"/>
        <end position="298"/>
    </location>
</feature>
<dbReference type="PANTHER" id="PTHR13815">
    <property type="entry name" value="GOLGIN-84"/>
    <property type="match status" value="1"/>
</dbReference>
<dbReference type="InterPro" id="IPR019177">
    <property type="entry name" value="Golgin_subfamily_A_member_5"/>
</dbReference>
<dbReference type="GO" id="GO:0007030">
    <property type="term" value="P:Golgi organization"/>
    <property type="evidence" value="ECO:0007669"/>
    <property type="project" value="InterPro"/>
</dbReference>
<evidence type="ECO:0000259" key="13">
    <source>
        <dbReference type="PROSITE" id="PS51360"/>
    </source>
</evidence>
<accession>A0A7J6CF48</accession>
<feature type="compositionally biased region" description="Basic residues" evidence="11">
    <location>
        <begin position="1"/>
        <end position="10"/>
    </location>
</feature>
<dbReference type="AlphaFoldDB" id="A0A7J6CF48"/>
<feature type="compositionally biased region" description="Low complexity" evidence="11">
    <location>
        <begin position="121"/>
        <end position="133"/>
    </location>
</feature>
<feature type="compositionally biased region" description="Basic and acidic residues" evidence="11">
    <location>
        <begin position="155"/>
        <end position="189"/>
    </location>
</feature>
<dbReference type="Gene3D" id="3.90.70.200">
    <property type="entry name" value="Plus-3 domain"/>
    <property type="match status" value="1"/>
</dbReference>
<feature type="compositionally biased region" description="Basic and acidic residues" evidence="11">
    <location>
        <begin position="197"/>
        <end position="214"/>
    </location>
</feature>
<feature type="compositionally biased region" description="Basic and acidic residues" evidence="11">
    <location>
        <begin position="521"/>
        <end position="532"/>
    </location>
</feature>
<dbReference type="GO" id="GO:0031985">
    <property type="term" value="C:Golgi cisterna"/>
    <property type="evidence" value="ECO:0007669"/>
    <property type="project" value="TreeGrafter"/>
</dbReference>
<feature type="compositionally biased region" description="Acidic residues" evidence="11">
    <location>
        <begin position="276"/>
        <end position="288"/>
    </location>
</feature>